<dbReference type="OrthoDB" id="269227at2759"/>
<dbReference type="PIRSF" id="PIRSF000137">
    <property type="entry name" value="Alcohol_oxidase"/>
    <property type="match status" value="1"/>
</dbReference>
<comment type="cofactor">
    <cofactor evidence="1 14">
        <name>FAD</name>
        <dbReference type="ChEBI" id="CHEBI:57692"/>
    </cofactor>
</comment>
<dbReference type="AlphaFoldDB" id="A0A1L9T8T7"/>
<evidence type="ECO:0000256" key="14">
    <source>
        <dbReference type="PIRSR" id="PIRSR000137-2"/>
    </source>
</evidence>
<dbReference type="InterPro" id="IPR036188">
    <property type="entry name" value="FAD/NAD-bd_sf"/>
</dbReference>
<keyword evidence="20" id="KW-1185">Reference proteome</keyword>
<dbReference type="VEuPathDB" id="FungiDB:ASPSYDRAFT_184034"/>
<dbReference type="InterPro" id="IPR007867">
    <property type="entry name" value="GMC_OxRtase_C"/>
</dbReference>
<organism evidence="19 20">
    <name type="scientific">Aspergillus sydowii CBS 593.65</name>
    <dbReference type="NCBI Taxonomy" id="1036612"/>
    <lineage>
        <taxon>Eukaryota</taxon>
        <taxon>Fungi</taxon>
        <taxon>Dikarya</taxon>
        <taxon>Ascomycota</taxon>
        <taxon>Pezizomycotina</taxon>
        <taxon>Eurotiomycetes</taxon>
        <taxon>Eurotiomycetidae</taxon>
        <taxon>Eurotiales</taxon>
        <taxon>Aspergillaceae</taxon>
        <taxon>Aspergillus</taxon>
        <taxon>Aspergillus subgen. Nidulantes</taxon>
    </lineage>
</organism>
<feature type="active site" description="Proton donor" evidence="13">
    <location>
        <position position="548"/>
    </location>
</feature>
<keyword evidence="7" id="KW-0272">Extracellular matrix</keyword>
<feature type="active site" description="Proton acceptor" evidence="13">
    <location>
        <position position="591"/>
    </location>
</feature>
<dbReference type="Pfam" id="PF05199">
    <property type="entry name" value="GMC_oxred_C"/>
    <property type="match status" value="1"/>
</dbReference>
<keyword evidence="10" id="KW-0560">Oxidoreductase</keyword>
<evidence type="ECO:0000256" key="16">
    <source>
        <dbReference type="SAM" id="SignalP"/>
    </source>
</evidence>
<evidence type="ECO:0000256" key="13">
    <source>
        <dbReference type="PIRSR" id="PIRSR000137-1"/>
    </source>
</evidence>
<dbReference type="PANTHER" id="PTHR11552:SF201">
    <property type="entry name" value="GLUCOSE-METHANOL-CHOLINE OXIDOREDUCTASE N-TERMINAL DOMAIN-CONTAINING PROTEIN"/>
    <property type="match status" value="1"/>
</dbReference>
<evidence type="ECO:0000256" key="15">
    <source>
        <dbReference type="RuleBase" id="RU003968"/>
    </source>
</evidence>
<dbReference type="Gene3D" id="4.10.450.10">
    <property type="entry name" value="Glucose Oxidase, domain 2"/>
    <property type="match status" value="1"/>
</dbReference>
<evidence type="ECO:0000313" key="19">
    <source>
        <dbReference type="EMBL" id="OJJ55713.1"/>
    </source>
</evidence>
<feature type="chain" id="PRO_5012883081" description="glucose oxidase" evidence="16">
    <location>
        <begin position="22"/>
        <end position="620"/>
    </location>
</feature>
<dbReference type="Gene3D" id="3.50.50.60">
    <property type="entry name" value="FAD/NAD(P)-binding domain"/>
    <property type="match status" value="1"/>
</dbReference>
<evidence type="ECO:0000256" key="10">
    <source>
        <dbReference type="ARBA" id="ARBA00023002"/>
    </source>
</evidence>
<dbReference type="STRING" id="1036612.A0A1L9T8T7"/>
<dbReference type="Pfam" id="PF00732">
    <property type="entry name" value="GMC_oxred_N"/>
    <property type="match status" value="1"/>
</dbReference>
<dbReference type="Proteomes" id="UP000184356">
    <property type="component" value="Unassembled WGS sequence"/>
</dbReference>
<feature type="binding site" evidence="14">
    <location>
        <position position="110"/>
    </location>
    <ligand>
        <name>FAD</name>
        <dbReference type="ChEBI" id="CHEBI:57692"/>
    </ligand>
</feature>
<dbReference type="RefSeq" id="XP_040699519.1">
    <property type="nucleotide sequence ID" value="XM_040843542.1"/>
</dbReference>
<reference evidence="20" key="1">
    <citation type="journal article" date="2017" name="Genome Biol.">
        <title>Comparative genomics reveals high biological diversity and specific adaptations in the industrially and medically important fungal genus Aspergillus.</title>
        <authorList>
            <person name="de Vries R.P."/>
            <person name="Riley R."/>
            <person name="Wiebenga A."/>
            <person name="Aguilar-Osorio G."/>
            <person name="Amillis S."/>
            <person name="Uchima C.A."/>
            <person name="Anderluh G."/>
            <person name="Asadollahi M."/>
            <person name="Askin M."/>
            <person name="Barry K."/>
            <person name="Battaglia E."/>
            <person name="Bayram O."/>
            <person name="Benocci T."/>
            <person name="Braus-Stromeyer S.A."/>
            <person name="Caldana C."/>
            <person name="Canovas D."/>
            <person name="Cerqueira G.C."/>
            <person name="Chen F."/>
            <person name="Chen W."/>
            <person name="Choi C."/>
            <person name="Clum A."/>
            <person name="Dos Santos R.A."/>
            <person name="Damasio A.R."/>
            <person name="Diallinas G."/>
            <person name="Emri T."/>
            <person name="Fekete E."/>
            <person name="Flipphi M."/>
            <person name="Freyberg S."/>
            <person name="Gallo A."/>
            <person name="Gournas C."/>
            <person name="Habgood R."/>
            <person name="Hainaut M."/>
            <person name="Harispe M.L."/>
            <person name="Henrissat B."/>
            <person name="Hilden K.S."/>
            <person name="Hope R."/>
            <person name="Hossain A."/>
            <person name="Karabika E."/>
            <person name="Karaffa L."/>
            <person name="Karanyi Z."/>
            <person name="Krasevec N."/>
            <person name="Kuo A."/>
            <person name="Kusch H."/>
            <person name="LaButti K."/>
            <person name="Lagendijk E.L."/>
            <person name="Lapidus A."/>
            <person name="Levasseur A."/>
            <person name="Lindquist E."/>
            <person name="Lipzen A."/>
            <person name="Logrieco A.F."/>
            <person name="MacCabe A."/>
            <person name="Maekelae M.R."/>
            <person name="Malavazi I."/>
            <person name="Melin P."/>
            <person name="Meyer V."/>
            <person name="Mielnichuk N."/>
            <person name="Miskei M."/>
            <person name="Molnar A.P."/>
            <person name="Mule G."/>
            <person name="Ngan C.Y."/>
            <person name="Orejas M."/>
            <person name="Orosz E."/>
            <person name="Ouedraogo J.P."/>
            <person name="Overkamp K.M."/>
            <person name="Park H.-S."/>
            <person name="Perrone G."/>
            <person name="Piumi F."/>
            <person name="Punt P.J."/>
            <person name="Ram A.F."/>
            <person name="Ramon A."/>
            <person name="Rauscher S."/>
            <person name="Record E."/>
            <person name="Riano-Pachon D.M."/>
            <person name="Robert V."/>
            <person name="Roehrig J."/>
            <person name="Ruller R."/>
            <person name="Salamov A."/>
            <person name="Salih N.S."/>
            <person name="Samson R.A."/>
            <person name="Sandor E."/>
            <person name="Sanguinetti M."/>
            <person name="Schuetze T."/>
            <person name="Sepcic K."/>
            <person name="Shelest E."/>
            <person name="Sherlock G."/>
            <person name="Sophianopoulou V."/>
            <person name="Squina F.M."/>
            <person name="Sun H."/>
            <person name="Susca A."/>
            <person name="Todd R.B."/>
            <person name="Tsang A."/>
            <person name="Unkles S.E."/>
            <person name="van de Wiele N."/>
            <person name="van Rossen-Uffink D."/>
            <person name="Oliveira J.V."/>
            <person name="Vesth T.C."/>
            <person name="Visser J."/>
            <person name="Yu J.-H."/>
            <person name="Zhou M."/>
            <person name="Andersen M.R."/>
            <person name="Archer D.B."/>
            <person name="Baker S.E."/>
            <person name="Benoit I."/>
            <person name="Brakhage A.A."/>
            <person name="Braus G.H."/>
            <person name="Fischer R."/>
            <person name="Frisvad J.C."/>
            <person name="Goldman G.H."/>
            <person name="Houbraken J."/>
            <person name="Oakley B."/>
            <person name="Pocsi I."/>
            <person name="Scazzocchio C."/>
            <person name="Seiboth B."/>
            <person name="vanKuyk P.A."/>
            <person name="Wortman J."/>
            <person name="Dyer P.S."/>
            <person name="Grigoriev I.V."/>
        </authorList>
    </citation>
    <scope>NUCLEOTIDE SEQUENCE [LARGE SCALE GENOMIC DNA]</scope>
    <source>
        <strain evidence="20">CBS 593.65</strain>
    </source>
</reference>
<dbReference type="PROSITE" id="PS00623">
    <property type="entry name" value="GMC_OXRED_1"/>
    <property type="match status" value="1"/>
</dbReference>
<dbReference type="InterPro" id="IPR000172">
    <property type="entry name" value="GMC_OxRdtase_N"/>
</dbReference>
<keyword evidence="16" id="KW-0732">Signal</keyword>
<evidence type="ECO:0000313" key="20">
    <source>
        <dbReference type="Proteomes" id="UP000184356"/>
    </source>
</evidence>
<feature type="domain" description="Glucose-methanol-choline oxidoreductase N-terminal" evidence="17">
    <location>
        <begin position="104"/>
        <end position="127"/>
    </location>
</feature>
<sequence>MNLTMAILHWFLFLIATTTTATSYSSDYDYIIVGGGTAGLTVANRLSEDPSVSILVVEPGQAEFNNPDVTDISRLAYTYDSPIDWAYETTNQYFGGRRQIMRAGKALGGTSVMNGAAYVRAENIQLDALRAFKIADWTWESLFPYYLKSEALRTPNKTQVDAGAPVIPSYHGHDGPVQVGFTDIRKQENDLPSVLNRTLASMGVPWNRDLNSGVMRGFSMHPYTVDGGNVRSDAATAYYRPAEKRENLEIMFNASVERVLWDERVGGQEGGLVAKGVEVYGADRDGRKQVVNARREVILAAGAMKSSAVLELSGVGNPRSVLTSILRTRSISRMNRVLQKHGIPVQINLPSVGENLQDQLNTSFVLTTKVPITGTRTVAFVSASDLFGSSTESIAASIHAQIPEYAEATANETNGAMTKESLQRLFESQHDLMFNRGIPVGEFVFILDGPSQLHVGYWGLLPFSRGNVHIASRDPRTPPTVNPNYGMLGWDTQVQIAMSKFLRRMFQTGELGQLIDTEKVPGLDLIPDDASDETWMEWIGEQYTPNYHAIGTTSMLPREMGGVLDTRLKVYGTRNVRVVDSSVFPVQLCGHPTANIYAVGEWVADIIKEDGLERRRDGRV</sequence>
<dbReference type="EMBL" id="KV878592">
    <property type="protein sequence ID" value="OJJ55713.1"/>
    <property type="molecule type" value="Genomic_DNA"/>
</dbReference>
<keyword evidence="7" id="KW-0964">Secreted</keyword>
<dbReference type="Gene3D" id="3.30.560.10">
    <property type="entry name" value="Glucose Oxidase, domain 3"/>
    <property type="match status" value="1"/>
</dbReference>
<proteinExistence type="inferred from homology"/>
<evidence type="ECO:0000259" key="18">
    <source>
        <dbReference type="PROSITE" id="PS00624"/>
    </source>
</evidence>
<evidence type="ECO:0000256" key="11">
    <source>
        <dbReference type="ARBA" id="ARBA00049435"/>
    </source>
</evidence>
<feature type="binding site" evidence="14">
    <location>
        <position position="256"/>
    </location>
    <ligand>
        <name>FAD</name>
        <dbReference type="ChEBI" id="CHEBI:57692"/>
    </ligand>
</feature>
<feature type="domain" description="Glucose-methanol-choline oxidoreductase N-terminal" evidence="18">
    <location>
        <begin position="302"/>
        <end position="316"/>
    </location>
</feature>
<protein>
    <recommendedName>
        <fullName evidence="12">glucose oxidase</fullName>
        <ecNumber evidence="12">1.1.3.4</ecNumber>
    </recommendedName>
</protein>
<comment type="subunit">
    <text evidence="5">Homodimer.</text>
</comment>
<dbReference type="GO" id="GO:0050660">
    <property type="term" value="F:flavin adenine dinucleotide binding"/>
    <property type="evidence" value="ECO:0007669"/>
    <property type="project" value="InterPro"/>
</dbReference>
<accession>A0A1L9T8T7</accession>
<dbReference type="GeneID" id="63759615"/>
<evidence type="ECO:0000256" key="2">
    <source>
        <dbReference type="ARBA" id="ARBA00004191"/>
    </source>
</evidence>
<comment type="similarity">
    <text evidence="4 15">Belongs to the GMC oxidoreductase family.</text>
</comment>
<evidence type="ECO:0000256" key="9">
    <source>
        <dbReference type="ARBA" id="ARBA00022827"/>
    </source>
</evidence>
<keyword evidence="8 15" id="KW-0285">Flavoprotein</keyword>
<gene>
    <name evidence="19" type="ORF">ASPSYDRAFT_184034</name>
</gene>
<evidence type="ECO:0000256" key="4">
    <source>
        <dbReference type="ARBA" id="ARBA00010790"/>
    </source>
</evidence>
<evidence type="ECO:0000256" key="7">
    <source>
        <dbReference type="ARBA" id="ARBA00022530"/>
    </source>
</evidence>
<dbReference type="EC" id="1.1.3.4" evidence="12"/>
<dbReference type="GO" id="GO:0046562">
    <property type="term" value="F:beta-D-glucose oxidase activity"/>
    <property type="evidence" value="ECO:0007669"/>
    <property type="project" value="UniProtKB-EC"/>
</dbReference>
<comment type="subcellular location">
    <subcellularLocation>
        <location evidence="2">Secreted</location>
        <location evidence="2">Cell wall</location>
    </subcellularLocation>
    <subcellularLocation>
        <location evidence="3">Secreted</location>
        <location evidence="3">Extracellular space</location>
        <location evidence="3">Extracellular matrix</location>
    </subcellularLocation>
</comment>
<evidence type="ECO:0000256" key="1">
    <source>
        <dbReference type="ARBA" id="ARBA00001974"/>
    </source>
</evidence>
<name>A0A1L9T8T7_9EURO</name>
<evidence type="ECO:0000256" key="12">
    <source>
        <dbReference type="ARBA" id="ARBA00049722"/>
    </source>
</evidence>
<keyword evidence="6" id="KW-0134">Cell wall</keyword>
<dbReference type="PROSITE" id="PS00624">
    <property type="entry name" value="GMC_OXRED_2"/>
    <property type="match status" value="1"/>
</dbReference>
<evidence type="ECO:0000256" key="8">
    <source>
        <dbReference type="ARBA" id="ARBA00022630"/>
    </source>
</evidence>
<dbReference type="InterPro" id="IPR012132">
    <property type="entry name" value="GMC_OxRdtase"/>
</dbReference>
<keyword evidence="9 14" id="KW-0274">FAD</keyword>
<evidence type="ECO:0000256" key="5">
    <source>
        <dbReference type="ARBA" id="ARBA00011738"/>
    </source>
</evidence>
<dbReference type="SUPFAM" id="SSF51905">
    <property type="entry name" value="FAD/NAD(P)-binding domain"/>
    <property type="match status" value="1"/>
</dbReference>
<evidence type="ECO:0000256" key="3">
    <source>
        <dbReference type="ARBA" id="ARBA00004498"/>
    </source>
</evidence>
<dbReference type="SUPFAM" id="SSF54373">
    <property type="entry name" value="FAD-linked reductases, C-terminal domain"/>
    <property type="match status" value="1"/>
</dbReference>
<evidence type="ECO:0000256" key="6">
    <source>
        <dbReference type="ARBA" id="ARBA00022512"/>
    </source>
</evidence>
<evidence type="ECO:0000259" key="17">
    <source>
        <dbReference type="PROSITE" id="PS00623"/>
    </source>
</evidence>
<dbReference type="PANTHER" id="PTHR11552">
    <property type="entry name" value="GLUCOSE-METHANOL-CHOLINE GMC OXIDOREDUCTASE"/>
    <property type="match status" value="1"/>
</dbReference>
<dbReference type="InterPro" id="IPR027424">
    <property type="entry name" value="Glucose_Oxidase_domain_2"/>
</dbReference>
<feature type="signal peptide" evidence="16">
    <location>
        <begin position="1"/>
        <end position="21"/>
    </location>
</feature>
<comment type="catalytic activity">
    <reaction evidence="11">
        <text>beta-D-glucose + O2 = D-glucono-1,5-lactone + H2O2</text>
        <dbReference type="Rhea" id="RHEA:11428"/>
        <dbReference type="ChEBI" id="CHEBI:15379"/>
        <dbReference type="ChEBI" id="CHEBI:15903"/>
        <dbReference type="ChEBI" id="CHEBI:16217"/>
        <dbReference type="ChEBI" id="CHEBI:16240"/>
        <dbReference type="EC" id="1.1.3.4"/>
    </reaction>
    <physiologicalReaction direction="left-to-right" evidence="11">
        <dbReference type="Rhea" id="RHEA:11429"/>
    </physiologicalReaction>
</comment>